<dbReference type="Proteomes" id="UP000000768">
    <property type="component" value="Chromosome 10"/>
</dbReference>
<sequence>MKRSAQDEAVRFQRPTRRLIESDAFVHETVLHVHPHHGPTAGQIRSHTCLLHLVVDPLGFTNLAFLQKGENQVAEMRTGRGCAAVQHHPDGFFCLHV</sequence>
<dbReference type="EMBL" id="CM000769">
    <property type="protein sequence ID" value="OQU75713.1"/>
    <property type="molecule type" value="Genomic_DNA"/>
</dbReference>
<reference evidence="1 2" key="1">
    <citation type="journal article" date="2009" name="Nature">
        <title>The Sorghum bicolor genome and the diversification of grasses.</title>
        <authorList>
            <person name="Paterson A.H."/>
            <person name="Bowers J.E."/>
            <person name="Bruggmann R."/>
            <person name="Dubchak I."/>
            <person name="Grimwood J."/>
            <person name="Gundlach H."/>
            <person name="Haberer G."/>
            <person name="Hellsten U."/>
            <person name="Mitros T."/>
            <person name="Poliakov A."/>
            <person name="Schmutz J."/>
            <person name="Spannagl M."/>
            <person name="Tang H."/>
            <person name="Wang X."/>
            <person name="Wicker T."/>
            <person name="Bharti A.K."/>
            <person name="Chapman J."/>
            <person name="Feltus F.A."/>
            <person name="Gowik U."/>
            <person name="Grigoriev I.V."/>
            <person name="Lyons E."/>
            <person name="Maher C.A."/>
            <person name="Martis M."/>
            <person name="Narechania A."/>
            <person name="Otillar R.P."/>
            <person name="Penning B.W."/>
            <person name="Salamov A.A."/>
            <person name="Wang Y."/>
            <person name="Zhang L."/>
            <person name="Carpita N.C."/>
            <person name="Freeling M."/>
            <person name="Gingle A.R."/>
            <person name="Hash C.T."/>
            <person name="Keller B."/>
            <person name="Klein P."/>
            <person name="Kresovich S."/>
            <person name="McCann M.C."/>
            <person name="Ming R."/>
            <person name="Peterson D.G."/>
            <person name="Mehboob-ur-Rahman"/>
            <person name="Ware D."/>
            <person name="Westhoff P."/>
            <person name="Mayer K.F."/>
            <person name="Messing J."/>
            <person name="Rokhsar D.S."/>
        </authorList>
    </citation>
    <scope>NUCLEOTIDE SEQUENCE [LARGE SCALE GENOMIC DNA]</scope>
    <source>
        <strain evidence="2">cv. BTx623</strain>
    </source>
</reference>
<evidence type="ECO:0000313" key="1">
    <source>
        <dbReference type="EMBL" id="OQU75713.1"/>
    </source>
</evidence>
<dbReference type="InParanoid" id="A0A1W0VR12"/>
<evidence type="ECO:0000313" key="2">
    <source>
        <dbReference type="Proteomes" id="UP000000768"/>
    </source>
</evidence>
<dbReference type="AlphaFoldDB" id="A0A1W0VR12"/>
<accession>A0A1W0VR12</accession>
<proteinExistence type="predicted"/>
<dbReference type="Gramene" id="OQU75713">
    <property type="protein sequence ID" value="OQU75713"/>
    <property type="gene ID" value="SORBI_3010G009532"/>
</dbReference>
<gene>
    <name evidence="1" type="ORF">SORBI_3010G009532</name>
</gene>
<dbReference type="OMA" id="AGQIRSH"/>
<organism evidence="1 2">
    <name type="scientific">Sorghum bicolor</name>
    <name type="common">Sorghum</name>
    <name type="synonym">Sorghum vulgare</name>
    <dbReference type="NCBI Taxonomy" id="4558"/>
    <lineage>
        <taxon>Eukaryota</taxon>
        <taxon>Viridiplantae</taxon>
        <taxon>Streptophyta</taxon>
        <taxon>Embryophyta</taxon>
        <taxon>Tracheophyta</taxon>
        <taxon>Spermatophyta</taxon>
        <taxon>Magnoliopsida</taxon>
        <taxon>Liliopsida</taxon>
        <taxon>Poales</taxon>
        <taxon>Poaceae</taxon>
        <taxon>PACMAD clade</taxon>
        <taxon>Panicoideae</taxon>
        <taxon>Andropogonodae</taxon>
        <taxon>Andropogoneae</taxon>
        <taxon>Sorghinae</taxon>
        <taxon>Sorghum</taxon>
    </lineage>
</organism>
<reference evidence="2" key="2">
    <citation type="journal article" date="2018" name="Plant J.">
        <title>The Sorghum bicolor reference genome: improved assembly, gene annotations, a transcriptome atlas, and signatures of genome organization.</title>
        <authorList>
            <person name="McCormick R.F."/>
            <person name="Truong S.K."/>
            <person name="Sreedasyam A."/>
            <person name="Jenkins J."/>
            <person name="Shu S."/>
            <person name="Sims D."/>
            <person name="Kennedy M."/>
            <person name="Amirebrahimi M."/>
            <person name="Weers B.D."/>
            <person name="McKinley B."/>
            <person name="Mattison A."/>
            <person name="Morishige D.T."/>
            <person name="Grimwood J."/>
            <person name="Schmutz J."/>
            <person name="Mullet J.E."/>
        </authorList>
    </citation>
    <scope>NUCLEOTIDE SEQUENCE [LARGE SCALE GENOMIC DNA]</scope>
    <source>
        <strain evidence="2">cv. BTx623</strain>
    </source>
</reference>
<keyword evidence="2" id="KW-1185">Reference proteome</keyword>
<name>A0A1W0VR12_SORBI</name>
<protein>
    <submittedName>
        <fullName evidence="1">Uncharacterized protein</fullName>
    </submittedName>
</protein>